<accession>A0A3B0YVZ1</accession>
<organism evidence="2">
    <name type="scientific">hydrothermal vent metagenome</name>
    <dbReference type="NCBI Taxonomy" id="652676"/>
    <lineage>
        <taxon>unclassified sequences</taxon>
        <taxon>metagenomes</taxon>
        <taxon>ecological metagenomes</taxon>
    </lineage>
</organism>
<protein>
    <recommendedName>
        <fullName evidence="1">DUF2314 domain-containing protein</fullName>
    </recommendedName>
</protein>
<evidence type="ECO:0000313" key="2">
    <source>
        <dbReference type="EMBL" id="VAW79657.1"/>
    </source>
</evidence>
<dbReference type="InterPro" id="IPR018756">
    <property type="entry name" value="DUF2314"/>
</dbReference>
<name>A0A3B0YVZ1_9ZZZZ</name>
<dbReference type="Pfam" id="PF10077">
    <property type="entry name" value="DUF2314"/>
    <property type="match status" value="1"/>
</dbReference>
<sequence length="172" mass="19378">MFSPINNINRAILLLILSLFAVSTIAANSNTATNSKQKRGTSPIPQDKGMYLKNGQVSRIYHAMRPHIRRARAAYPNAKKRWSKGLPEGHYFFVVTRIRDQEGTEEQVFISVASINDGVIKGYIYSKPKNVAGYQFKQPYSFPENHIIDWVITKPGGEQEGNYVGKYLGSLN</sequence>
<reference evidence="2" key="1">
    <citation type="submission" date="2018-06" db="EMBL/GenBank/DDBJ databases">
        <authorList>
            <person name="Zhirakovskaya E."/>
        </authorList>
    </citation>
    <scope>NUCLEOTIDE SEQUENCE</scope>
</reference>
<feature type="domain" description="DUF2314" evidence="1">
    <location>
        <begin position="67"/>
        <end position="163"/>
    </location>
</feature>
<dbReference type="EMBL" id="UOFL01000176">
    <property type="protein sequence ID" value="VAW79657.1"/>
    <property type="molecule type" value="Genomic_DNA"/>
</dbReference>
<proteinExistence type="predicted"/>
<evidence type="ECO:0000259" key="1">
    <source>
        <dbReference type="Pfam" id="PF10077"/>
    </source>
</evidence>
<dbReference type="AlphaFoldDB" id="A0A3B0YVZ1"/>
<gene>
    <name evidence="2" type="ORF">MNBD_GAMMA12-2338</name>
</gene>